<organism evidence="4 5">
    <name type="scientific">Paraburkholderia metrosideri</name>
    <dbReference type="NCBI Taxonomy" id="580937"/>
    <lineage>
        <taxon>Bacteria</taxon>
        <taxon>Pseudomonadati</taxon>
        <taxon>Pseudomonadota</taxon>
        <taxon>Betaproteobacteria</taxon>
        <taxon>Burkholderiales</taxon>
        <taxon>Burkholderiaceae</taxon>
        <taxon>Paraburkholderia</taxon>
    </lineage>
</organism>
<dbReference type="Proteomes" id="UP000598032">
    <property type="component" value="Unassembled WGS sequence"/>
</dbReference>
<keyword evidence="5" id="KW-1185">Reference proteome</keyword>
<feature type="domain" description="Thiamine pyrophosphate enzyme N-terminal TPP-binding" evidence="3">
    <location>
        <begin position="22"/>
        <end position="142"/>
    </location>
</feature>
<dbReference type="Pfam" id="PF02776">
    <property type="entry name" value="TPP_enzyme_N"/>
    <property type="match status" value="1"/>
</dbReference>
<gene>
    <name evidence="4" type="ORF">LMG28140_05354</name>
</gene>
<reference evidence="4 5" key="1">
    <citation type="submission" date="2020-10" db="EMBL/GenBank/DDBJ databases">
        <authorList>
            <person name="Peeters C."/>
        </authorList>
    </citation>
    <scope>NUCLEOTIDE SEQUENCE [LARGE SCALE GENOMIC DNA]</scope>
    <source>
        <strain evidence="4 5">LMG 28140</strain>
    </source>
</reference>
<dbReference type="Gene3D" id="3.40.50.970">
    <property type="match status" value="1"/>
</dbReference>
<feature type="region of interest" description="Disordered" evidence="2">
    <location>
        <begin position="177"/>
        <end position="197"/>
    </location>
</feature>
<dbReference type="InterPro" id="IPR045229">
    <property type="entry name" value="TPP_enz"/>
</dbReference>
<evidence type="ECO:0000256" key="1">
    <source>
        <dbReference type="ARBA" id="ARBA00007812"/>
    </source>
</evidence>
<dbReference type="PANTHER" id="PTHR18968:SF13">
    <property type="entry name" value="ACETOLACTATE SYNTHASE CATALYTIC SUBUNIT, MITOCHONDRIAL"/>
    <property type="match status" value="1"/>
</dbReference>
<dbReference type="SUPFAM" id="SSF52518">
    <property type="entry name" value="Thiamin diphosphate-binding fold (THDP-binding)"/>
    <property type="match status" value="1"/>
</dbReference>
<feature type="compositionally biased region" description="Low complexity" evidence="2">
    <location>
        <begin position="177"/>
        <end position="187"/>
    </location>
</feature>
<dbReference type="InterPro" id="IPR029061">
    <property type="entry name" value="THDP-binding"/>
</dbReference>
<dbReference type="CDD" id="cd07035">
    <property type="entry name" value="TPP_PYR_POX_like"/>
    <property type="match status" value="1"/>
</dbReference>
<dbReference type="PANTHER" id="PTHR18968">
    <property type="entry name" value="THIAMINE PYROPHOSPHATE ENZYMES"/>
    <property type="match status" value="1"/>
</dbReference>
<evidence type="ECO:0000313" key="5">
    <source>
        <dbReference type="Proteomes" id="UP000598032"/>
    </source>
</evidence>
<protein>
    <recommendedName>
        <fullName evidence="3">Thiamine pyrophosphate enzyme N-terminal TPP-binding domain-containing protein</fullName>
    </recommendedName>
</protein>
<evidence type="ECO:0000259" key="3">
    <source>
        <dbReference type="Pfam" id="PF02776"/>
    </source>
</evidence>
<name>A0ABM8P1Q7_9BURK</name>
<sequence length="197" mass="20537">MIQNPNAALEVLPNPAFADESMSGADIILRVLSEQGVDTVFGYSGGAILPTYDAILRFNEMHANDPAHQINLVVPANEQTAGFMAAGYARASGKVGVFMVTSGPGATNAVTPIADCNGYSVPVVLISGQVPRAAIGADAFQEAPVFNIMFSFTMDACAGATSRCTARILSSLPRLTDSSSRAASTRRTNSRTHSGHS</sequence>
<accession>A0ABM8P1Q7</accession>
<feature type="compositionally biased region" description="Basic residues" evidence="2">
    <location>
        <begin position="188"/>
        <end position="197"/>
    </location>
</feature>
<evidence type="ECO:0000313" key="4">
    <source>
        <dbReference type="EMBL" id="CAD6553680.1"/>
    </source>
</evidence>
<proteinExistence type="inferred from homology"/>
<comment type="caution">
    <text evidence="4">The sequence shown here is derived from an EMBL/GenBank/DDBJ whole genome shotgun (WGS) entry which is preliminary data.</text>
</comment>
<dbReference type="EMBL" id="CAJHCP010000013">
    <property type="protein sequence ID" value="CAD6553680.1"/>
    <property type="molecule type" value="Genomic_DNA"/>
</dbReference>
<evidence type="ECO:0000256" key="2">
    <source>
        <dbReference type="SAM" id="MobiDB-lite"/>
    </source>
</evidence>
<dbReference type="InterPro" id="IPR012001">
    <property type="entry name" value="Thiamin_PyroP_enz_TPP-bd_dom"/>
</dbReference>
<comment type="similarity">
    <text evidence="1">Belongs to the TPP enzyme family.</text>
</comment>